<dbReference type="Pfam" id="PF06522">
    <property type="entry name" value="B12D"/>
    <property type="match status" value="1"/>
</dbReference>
<dbReference type="HOGENOM" id="CLU_3126930_0_0_1"/>
<protein>
    <submittedName>
        <fullName evidence="2">Uncharacterized protein</fullName>
    </submittedName>
</protein>
<evidence type="ECO:0000256" key="1">
    <source>
        <dbReference type="SAM" id="Phobius"/>
    </source>
</evidence>
<sequence>MSGIVQSIIHHCKKTPAVIPIVIFSGGAALMAGSYLMRLALQTPDGVYYQ</sequence>
<keyword evidence="1" id="KW-0472">Membrane</keyword>
<name>T1KSK4_TETUR</name>
<accession>T1KSK4</accession>
<dbReference type="EMBL" id="CAEY01000491">
    <property type="status" value="NOT_ANNOTATED_CDS"/>
    <property type="molecule type" value="Genomic_DNA"/>
</dbReference>
<dbReference type="AlphaFoldDB" id="T1KSK4"/>
<keyword evidence="1" id="KW-1133">Transmembrane helix</keyword>
<reference evidence="2" key="2">
    <citation type="submission" date="2015-06" db="UniProtKB">
        <authorList>
            <consortium name="EnsemblMetazoa"/>
        </authorList>
    </citation>
    <scope>IDENTIFICATION</scope>
</reference>
<keyword evidence="3" id="KW-1185">Reference proteome</keyword>
<organism evidence="2 3">
    <name type="scientific">Tetranychus urticae</name>
    <name type="common">Two-spotted spider mite</name>
    <dbReference type="NCBI Taxonomy" id="32264"/>
    <lineage>
        <taxon>Eukaryota</taxon>
        <taxon>Metazoa</taxon>
        <taxon>Ecdysozoa</taxon>
        <taxon>Arthropoda</taxon>
        <taxon>Chelicerata</taxon>
        <taxon>Arachnida</taxon>
        <taxon>Acari</taxon>
        <taxon>Acariformes</taxon>
        <taxon>Trombidiformes</taxon>
        <taxon>Prostigmata</taxon>
        <taxon>Eleutherengona</taxon>
        <taxon>Raphignathae</taxon>
        <taxon>Tetranychoidea</taxon>
        <taxon>Tetranychidae</taxon>
        <taxon>Tetranychus</taxon>
    </lineage>
</organism>
<dbReference type="InterPro" id="IPR010530">
    <property type="entry name" value="B12D"/>
</dbReference>
<evidence type="ECO:0000313" key="3">
    <source>
        <dbReference type="Proteomes" id="UP000015104"/>
    </source>
</evidence>
<dbReference type="Proteomes" id="UP000015104">
    <property type="component" value="Unassembled WGS sequence"/>
</dbReference>
<keyword evidence="1" id="KW-0812">Transmembrane</keyword>
<proteinExistence type="predicted"/>
<reference evidence="3" key="1">
    <citation type="submission" date="2011-08" db="EMBL/GenBank/DDBJ databases">
        <authorList>
            <person name="Rombauts S."/>
        </authorList>
    </citation>
    <scope>NUCLEOTIDE SEQUENCE</scope>
    <source>
        <strain evidence="3">London</strain>
    </source>
</reference>
<dbReference type="EnsemblMetazoa" id="tetur201g00030.1">
    <property type="protein sequence ID" value="tetur201g00030.1"/>
    <property type="gene ID" value="tetur201g00030"/>
</dbReference>
<evidence type="ECO:0000313" key="2">
    <source>
        <dbReference type="EnsemblMetazoa" id="tetur201g00030.1"/>
    </source>
</evidence>
<feature type="transmembrane region" description="Helical" evidence="1">
    <location>
        <begin position="21"/>
        <end position="41"/>
    </location>
</feature>